<gene>
    <name evidence="1" type="ORF">TU35_002495</name>
</gene>
<name>A0ACC6UZE8_9CREN</name>
<organism evidence="1 2">
    <name type="scientific">Thermoproteus sp. AZ2</name>
    <dbReference type="NCBI Taxonomy" id="1609232"/>
    <lineage>
        <taxon>Archaea</taxon>
        <taxon>Thermoproteota</taxon>
        <taxon>Thermoprotei</taxon>
        <taxon>Thermoproteales</taxon>
        <taxon>Thermoproteaceae</taxon>
        <taxon>Thermoproteus</taxon>
    </lineage>
</organism>
<comment type="caution">
    <text evidence="1">The sequence shown here is derived from an EMBL/GenBank/DDBJ whole genome shotgun (WGS) entry which is preliminary data.</text>
</comment>
<evidence type="ECO:0000313" key="1">
    <source>
        <dbReference type="EMBL" id="MFB6490110.1"/>
    </source>
</evidence>
<sequence>MSKFLRESSGLVREIGPWAALLMNTAYITFQSGYLLLISSWLNFPSGNLTAAVLLGAVLFIPVGYLFYFVGTRYYRTASDYIFSSRSLHPAVGVGSLFMFTVDQMFYNAVMMAFAVTTVLGPSLMALGLAWGSAGLTAEGSYISTSSLAEFAIGAALLALLIAINMASVKAGKYLASALSALAFISYAAVLAVLAARGLGGAAEALSRYAPGVYEETVKAGSSLGGTSLDTFLLLPYMAYIFPYVNFLVTVGGEVRRGKAMAVGVLGTYAVTAALVALGVWLSASALSPAFINGAFYLYYNGQWPQQLPPPYPQVIAALEAKNPALQAFLALAPISWYLNSPSVIVVQIARYLFAMSFDRVLPAAVAYVHPRTHTPLVAHAIDLALSLSILYLYSFSLVPNLVATMDISTVATILMYFVVVAAAAIALGVKSRSPSLAAVGAYSTALFLWVAYEELANPEAYLFTPITNAWIFGFFAAVFALGALTYYIARWYRLRSGIDIAWAFKEIPPE</sequence>
<protein>
    <submittedName>
        <fullName evidence="1">APC family permease</fullName>
    </submittedName>
</protein>
<proteinExistence type="predicted"/>
<reference evidence="1" key="1">
    <citation type="submission" date="2024-07" db="EMBL/GenBank/DDBJ databases">
        <title>Metagenome and Metagenome-Assembled Genomes of Archaea from a hot spring from the geothermal field of Los Azufres, Mexico.</title>
        <authorList>
            <person name="Marin-Paredes R."/>
            <person name="Martinez-Romero E."/>
            <person name="Servin-Garciduenas L.E."/>
        </authorList>
    </citation>
    <scope>NUCLEOTIDE SEQUENCE</scope>
</reference>
<dbReference type="Proteomes" id="UP000033636">
    <property type="component" value="Unassembled WGS sequence"/>
</dbReference>
<evidence type="ECO:0000313" key="2">
    <source>
        <dbReference type="Proteomes" id="UP000033636"/>
    </source>
</evidence>
<dbReference type="EMBL" id="JZWT02000004">
    <property type="protein sequence ID" value="MFB6490110.1"/>
    <property type="molecule type" value="Genomic_DNA"/>
</dbReference>
<accession>A0ACC6UZE8</accession>